<dbReference type="Proteomes" id="UP001183629">
    <property type="component" value="Unassembled WGS sequence"/>
</dbReference>
<dbReference type="Pfam" id="PF00903">
    <property type="entry name" value="Glyoxalase"/>
    <property type="match status" value="1"/>
</dbReference>
<reference evidence="3 4" key="1">
    <citation type="submission" date="2023-07" db="EMBL/GenBank/DDBJ databases">
        <title>Sequencing the genomes of 1000 actinobacteria strains.</title>
        <authorList>
            <person name="Klenk H.-P."/>
        </authorList>
    </citation>
    <scope>NUCLEOTIDE SEQUENCE [LARGE SCALE GENOMIC DNA]</scope>
    <source>
        <strain evidence="3 4">DSM 44711</strain>
    </source>
</reference>
<evidence type="ECO:0000313" key="4">
    <source>
        <dbReference type="Proteomes" id="UP001183629"/>
    </source>
</evidence>
<dbReference type="PANTHER" id="PTHR43048">
    <property type="entry name" value="METHYLMALONYL-COA EPIMERASE"/>
    <property type="match status" value="1"/>
</dbReference>
<dbReference type="InterPro" id="IPR004360">
    <property type="entry name" value="Glyas_Fos-R_dOase_dom"/>
</dbReference>
<feature type="domain" description="VOC" evidence="2">
    <location>
        <begin position="9"/>
        <end position="145"/>
    </location>
</feature>
<name>A0AAE3ZX89_9ACTN</name>
<proteinExistence type="predicted"/>
<dbReference type="PROSITE" id="PS51819">
    <property type="entry name" value="VOC"/>
    <property type="match status" value="1"/>
</dbReference>
<dbReference type="PANTHER" id="PTHR43048:SF4">
    <property type="entry name" value="RING-CLEAVING DIOXYGENASE-RELATED"/>
    <property type="match status" value="1"/>
</dbReference>
<accession>A0AAE3ZX89</accession>
<evidence type="ECO:0000313" key="3">
    <source>
        <dbReference type="EMBL" id="MDR7327577.1"/>
    </source>
</evidence>
<evidence type="ECO:0000259" key="2">
    <source>
        <dbReference type="PROSITE" id="PS51819"/>
    </source>
</evidence>
<dbReference type="InterPro" id="IPR029068">
    <property type="entry name" value="Glyas_Bleomycin-R_OHBP_Dase"/>
</dbReference>
<dbReference type="GO" id="GO:0046872">
    <property type="term" value="F:metal ion binding"/>
    <property type="evidence" value="ECO:0007669"/>
    <property type="project" value="UniProtKB-KW"/>
</dbReference>
<keyword evidence="1" id="KW-0479">Metal-binding</keyword>
<dbReference type="InterPro" id="IPR051785">
    <property type="entry name" value="MMCE/EMCE_epimerase"/>
</dbReference>
<dbReference type="GO" id="GO:0004493">
    <property type="term" value="F:methylmalonyl-CoA epimerase activity"/>
    <property type="evidence" value="ECO:0007669"/>
    <property type="project" value="TreeGrafter"/>
</dbReference>
<sequence length="152" mass="16107">MSATDGRPVLAHVALLSPDIDRSLRFYRDGLGFTRTYGWRETATPEGEVVYRGRGVLVELGGGSYLEFLLGDPGAGTGPVHHIAVAVDDVDAAYARCLAAGGEPVVDGDWRGDPVSVHIKGDPRLPVRDAFVRGPSGEVVELYRPGGPIPVS</sequence>
<comment type="caution">
    <text evidence="3">The sequence shown here is derived from an EMBL/GenBank/DDBJ whole genome shotgun (WGS) entry which is preliminary data.</text>
</comment>
<dbReference type="Gene3D" id="3.10.180.10">
    <property type="entry name" value="2,3-Dihydroxybiphenyl 1,2-Dioxygenase, domain 1"/>
    <property type="match status" value="1"/>
</dbReference>
<dbReference type="EMBL" id="JAVDYC010000001">
    <property type="protein sequence ID" value="MDR7327577.1"/>
    <property type="molecule type" value="Genomic_DNA"/>
</dbReference>
<evidence type="ECO:0000256" key="1">
    <source>
        <dbReference type="ARBA" id="ARBA00022723"/>
    </source>
</evidence>
<dbReference type="InterPro" id="IPR037523">
    <property type="entry name" value="VOC_core"/>
</dbReference>
<dbReference type="SUPFAM" id="SSF54593">
    <property type="entry name" value="Glyoxalase/Bleomycin resistance protein/Dihydroxybiphenyl dioxygenase"/>
    <property type="match status" value="1"/>
</dbReference>
<keyword evidence="4" id="KW-1185">Reference proteome</keyword>
<organism evidence="3 4">
    <name type="scientific">Catenuloplanes niger</name>
    <dbReference type="NCBI Taxonomy" id="587534"/>
    <lineage>
        <taxon>Bacteria</taxon>
        <taxon>Bacillati</taxon>
        <taxon>Actinomycetota</taxon>
        <taxon>Actinomycetes</taxon>
        <taxon>Micromonosporales</taxon>
        <taxon>Micromonosporaceae</taxon>
        <taxon>Catenuloplanes</taxon>
    </lineage>
</organism>
<dbReference type="CDD" id="cd06587">
    <property type="entry name" value="VOC"/>
    <property type="match status" value="1"/>
</dbReference>
<protein>
    <submittedName>
        <fullName evidence="3">Glyoxylase I family protein</fullName>
    </submittedName>
</protein>
<dbReference type="AlphaFoldDB" id="A0AAE3ZX89"/>
<gene>
    <name evidence="3" type="ORF">J2S44_007827</name>
</gene>
<dbReference type="RefSeq" id="WP_310425013.1">
    <property type="nucleotide sequence ID" value="NZ_JAVDYC010000001.1"/>
</dbReference>
<dbReference type="GO" id="GO:0046491">
    <property type="term" value="P:L-methylmalonyl-CoA metabolic process"/>
    <property type="evidence" value="ECO:0007669"/>
    <property type="project" value="TreeGrafter"/>
</dbReference>